<name>A0A8H5HB10_9AGAR</name>
<sequence length="367" mass="40637">MPPMSPLRTLIMARSPSLAISNSPSLVNPGTLSFKNVQSSPGLLTAYAAPNQGVCLEAYNEELSHQVSEIKHCLESLLANIIAGDVFLSKPNASILYRAPHLCHVRLCCNFHFGMDDPKLFPQPYDPELPHLCITPAPSTNRDHPYFFGWLAPEASDFYIVNTGRTEVESLGKLVSGLLSGLKKLHQTALERVPEATRDPILVDLKAKARLLLFLLDSVATLSVTFARTAYLQRLCLELVARSLWISNEWAVRMSDAKFGIRHPIEEVVGAFTENYQELDLLFHMGIPVWHVSEAKHAYGMRVDAVAPVISEDLQPKITQPGGFVVDCSDAEPPYLILFDGFARRPGRYQVMMAFLESQSASSLFSG</sequence>
<evidence type="ECO:0000313" key="2">
    <source>
        <dbReference type="Proteomes" id="UP000518752"/>
    </source>
</evidence>
<dbReference type="Proteomes" id="UP000518752">
    <property type="component" value="Unassembled WGS sequence"/>
</dbReference>
<organism evidence="1 2">
    <name type="scientific">Collybiopsis confluens</name>
    <dbReference type="NCBI Taxonomy" id="2823264"/>
    <lineage>
        <taxon>Eukaryota</taxon>
        <taxon>Fungi</taxon>
        <taxon>Dikarya</taxon>
        <taxon>Basidiomycota</taxon>
        <taxon>Agaricomycotina</taxon>
        <taxon>Agaricomycetes</taxon>
        <taxon>Agaricomycetidae</taxon>
        <taxon>Agaricales</taxon>
        <taxon>Marasmiineae</taxon>
        <taxon>Omphalotaceae</taxon>
        <taxon>Collybiopsis</taxon>
    </lineage>
</organism>
<protein>
    <submittedName>
        <fullName evidence="1">Uncharacterized protein</fullName>
    </submittedName>
</protein>
<comment type="caution">
    <text evidence="1">The sequence shown here is derived from an EMBL/GenBank/DDBJ whole genome shotgun (WGS) entry which is preliminary data.</text>
</comment>
<keyword evidence="2" id="KW-1185">Reference proteome</keyword>
<accession>A0A8H5HB10</accession>
<reference evidence="1 2" key="1">
    <citation type="journal article" date="2020" name="ISME J.">
        <title>Uncovering the hidden diversity of litter-decomposition mechanisms in mushroom-forming fungi.</title>
        <authorList>
            <person name="Floudas D."/>
            <person name="Bentzer J."/>
            <person name="Ahren D."/>
            <person name="Johansson T."/>
            <person name="Persson P."/>
            <person name="Tunlid A."/>
        </authorList>
    </citation>
    <scope>NUCLEOTIDE SEQUENCE [LARGE SCALE GENOMIC DNA]</scope>
    <source>
        <strain evidence="1 2">CBS 406.79</strain>
    </source>
</reference>
<dbReference type="OrthoDB" id="2634326at2759"/>
<dbReference type="AlphaFoldDB" id="A0A8H5HB10"/>
<evidence type="ECO:0000313" key="1">
    <source>
        <dbReference type="EMBL" id="KAF5379939.1"/>
    </source>
</evidence>
<gene>
    <name evidence="1" type="ORF">D9757_010255</name>
</gene>
<dbReference type="EMBL" id="JAACJN010000066">
    <property type="protein sequence ID" value="KAF5379939.1"/>
    <property type="molecule type" value="Genomic_DNA"/>
</dbReference>
<proteinExistence type="predicted"/>